<comment type="caution">
    <text evidence="2">The sequence shown here is derived from an EMBL/GenBank/DDBJ whole genome shotgun (WGS) entry which is preliminary data.</text>
</comment>
<evidence type="ECO:0008006" key="4">
    <source>
        <dbReference type="Google" id="ProtNLM"/>
    </source>
</evidence>
<reference evidence="2 3" key="1">
    <citation type="journal article" date="2021" name="Int. J. Syst. Evol. Microbiol.">
        <title>Reticulibacter mediterranei gen. nov., sp. nov., within the new family Reticulibacteraceae fam. nov., and Ktedonospora formicarum gen. nov., sp. nov., Ktedonobacter robiniae sp. nov., Dictyobacter formicarum sp. nov. and Dictyobacter arantiisoli sp. nov., belonging to the class Ktedonobacteria.</title>
        <authorList>
            <person name="Yabe S."/>
            <person name="Zheng Y."/>
            <person name="Wang C.M."/>
            <person name="Sakai Y."/>
            <person name="Abe K."/>
            <person name="Yokota A."/>
            <person name="Donadio S."/>
            <person name="Cavaletti L."/>
            <person name="Monciardini P."/>
        </authorList>
    </citation>
    <scope>NUCLEOTIDE SEQUENCE [LARGE SCALE GENOMIC DNA]</scope>
    <source>
        <strain evidence="2 3">SOSP1-30</strain>
    </source>
</reference>
<organism evidence="2 3">
    <name type="scientific">Ktedonobacter robiniae</name>
    <dbReference type="NCBI Taxonomy" id="2778365"/>
    <lineage>
        <taxon>Bacteria</taxon>
        <taxon>Bacillati</taxon>
        <taxon>Chloroflexota</taxon>
        <taxon>Ktedonobacteria</taxon>
        <taxon>Ktedonobacterales</taxon>
        <taxon>Ktedonobacteraceae</taxon>
        <taxon>Ktedonobacter</taxon>
    </lineage>
</organism>
<dbReference type="Proteomes" id="UP000654345">
    <property type="component" value="Unassembled WGS sequence"/>
</dbReference>
<keyword evidence="1" id="KW-0472">Membrane</keyword>
<dbReference type="EMBL" id="BNJG01000001">
    <property type="protein sequence ID" value="GHO53217.1"/>
    <property type="molecule type" value="Genomic_DNA"/>
</dbReference>
<keyword evidence="1" id="KW-0812">Transmembrane</keyword>
<keyword evidence="3" id="KW-1185">Reference proteome</keyword>
<evidence type="ECO:0000313" key="3">
    <source>
        <dbReference type="Proteomes" id="UP000654345"/>
    </source>
</evidence>
<gene>
    <name evidence="2" type="ORF">KSB_16920</name>
</gene>
<proteinExistence type="predicted"/>
<sequence>MYQLPEHEFDDKTIEVSDLPGAEKQGGVHRLWLGSRLTCKQKRQRLFWTSALIVLALLGLLASLAPVRVLIGESFSGSNTPGPNARNLYFVQLLPGWGRLSVDGKQYSPLPTVLNEQPIHLASGIHTLTWEGEPFAPLTCQLTVPGASSVPPARGQACLTSSANTAQYKASVISFPRAVNLTSLPGDEQTNLKQAVQDFLDKQGSSEYVQPDEQYKLDYDAQETFTARQRIQATQSFLLDTDTQRPGACDGPTVGPGCTLQQQDCRLFCTVPVGNNHQANSQHYWDTFVVVREHWSFQGDNTNQQSRANHQTLVLLRISRVKDSWQIAFLPQGYSGFNNPACTLTMGTIFGNARYRQITQKQQDADWQFATGERAARGCLAAAQFYINYSRTSTQSELSNADAYLLTRFNILLAGNAKAHEIWPDLPLVSLEARQATDEIAQHPKIIS</sequence>
<keyword evidence="1" id="KW-1133">Transmembrane helix</keyword>
<dbReference type="RefSeq" id="WP_201370047.1">
    <property type="nucleotide sequence ID" value="NZ_BNJG01000001.1"/>
</dbReference>
<protein>
    <recommendedName>
        <fullName evidence="4">PEGA domain-containing protein</fullName>
    </recommendedName>
</protein>
<evidence type="ECO:0000256" key="1">
    <source>
        <dbReference type="SAM" id="Phobius"/>
    </source>
</evidence>
<feature type="transmembrane region" description="Helical" evidence="1">
    <location>
        <begin position="46"/>
        <end position="71"/>
    </location>
</feature>
<accession>A0ABQ3ULE2</accession>
<evidence type="ECO:0000313" key="2">
    <source>
        <dbReference type="EMBL" id="GHO53217.1"/>
    </source>
</evidence>
<name>A0ABQ3ULE2_9CHLR</name>